<dbReference type="UniPathway" id="UPA00143"/>
<evidence type="ECO:0000313" key="11">
    <source>
        <dbReference type="Proteomes" id="UP000015241"/>
    </source>
</evidence>
<dbReference type="Proteomes" id="UP000015241">
    <property type="component" value="Unassembled WGS sequence"/>
</dbReference>
<dbReference type="GO" id="GO:0005634">
    <property type="term" value="C:nucleus"/>
    <property type="evidence" value="ECO:0007669"/>
    <property type="project" value="TreeGrafter"/>
</dbReference>
<feature type="compositionally biased region" description="Basic and acidic residues" evidence="7">
    <location>
        <begin position="488"/>
        <end position="501"/>
    </location>
</feature>
<name>S8F7V4_FOMSC</name>
<keyword evidence="8" id="KW-0472">Membrane</keyword>
<dbReference type="PANTHER" id="PTHR45931">
    <property type="entry name" value="SI:CH211-59O9.10"/>
    <property type="match status" value="1"/>
</dbReference>
<dbReference type="EMBL" id="KE504173">
    <property type="protein sequence ID" value="EPS97705.1"/>
    <property type="molecule type" value="Genomic_DNA"/>
</dbReference>
<evidence type="ECO:0000256" key="2">
    <source>
        <dbReference type="ARBA" id="ARBA00022723"/>
    </source>
</evidence>
<evidence type="ECO:0000256" key="6">
    <source>
        <dbReference type="PROSITE-ProRule" id="PRU00175"/>
    </source>
</evidence>
<evidence type="ECO:0000313" key="10">
    <source>
        <dbReference type="EMBL" id="EPS97705.1"/>
    </source>
</evidence>
<dbReference type="Gene3D" id="3.30.40.10">
    <property type="entry name" value="Zinc/RING finger domain, C3HC4 (zinc finger)"/>
    <property type="match status" value="1"/>
</dbReference>
<dbReference type="GO" id="GO:0061630">
    <property type="term" value="F:ubiquitin protein ligase activity"/>
    <property type="evidence" value="ECO:0007669"/>
    <property type="project" value="TreeGrafter"/>
</dbReference>
<accession>S8F7V4</accession>
<evidence type="ECO:0000259" key="9">
    <source>
        <dbReference type="PROSITE" id="PS50089"/>
    </source>
</evidence>
<evidence type="ECO:0000256" key="8">
    <source>
        <dbReference type="SAM" id="Phobius"/>
    </source>
</evidence>
<dbReference type="InParanoid" id="S8F7V4"/>
<dbReference type="InterPro" id="IPR001841">
    <property type="entry name" value="Znf_RING"/>
</dbReference>
<gene>
    <name evidence="10" type="ORF">FOMPIDRAFT_1127943</name>
</gene>
<keyword evidence="11" id="KW-1185">Reference proteome</keyword>
<sequence>MAAAAPAYEEHLRRVHSTGDLPSPVPSIRPSPHHSLRRSEGTVRLQRPEPLLLPLRIRGASDSIHSLDVGAAYVAQHLDGPNLPRQDSARRQQRRNEDTPTLFDRLLMACGLSGEDAKSRREFISYLWGIGFATAQYIAIITLLAYSSHHESPTKPGLSEWDACDRPLGVWNSIWLIRVALGLLLSTWGYRREQAMRMMSSRLPVYHLSARAALLVKEGLARPGYGIMKSMWTEATAARPSSRILPYSLGTSPQANPAAGRFADIIPRLTLLGNLMSLAWFLTAHILEYTSVNDCRHTSPHLWWTTFGILCILYLMVLEIFLLGLLVFVFGPVLYLLWNIILLCLGRHPLQNPHQIKPEIGKLPKHIVDQIPLVLYIPPPDAPDADAGSPAKSALPSAHNYPPTPTPSTQKKKPKWRFAFLRRRKRKGAGGKSTGEGGKGTRDGRTRETDPEKMTWEERWEPGEYPFVRLEGNRAVCAICLLDFEPPKRIDGADGEEKPAVEEGGDEQVREAGATGDDSSEKVDLDLEAGAKEGDGDAREDDSVHEVQVGEVTEEERQQLRLDDAGEGAVPLRLLKCGHVFHQTCIDPWLTDVSGRCPVCQRPVEQVSGKGKTEHSRRDSAA</sequence>
<dbReference type="GO" id="GO:0006511">
    <property type="term" value="P:ubiquitin-dependent protein catabolic process"/>
    <property type="evidence" value="ECO:0007669"/>
    <property type="project" value="TreeGrafter"/>
</dbReference>
<dbReference type="Pfam" id="PF12678">
    <property type="entry name" value="zf-rbx1"/>
    <property type="match status" value="1"/>
</dbReference>
<keyword evidence="5" id="KW-0862">Zinc</keyword>
<feature type="region of interest" description="Disordered" evidence="7">
    <location>
        <begin position="1"/>
        <end position="43"/>
    </location>
</feature>
<dbReference type="STRING" id="743788.S8F7V4"/>
<evidence type="ECO:0000256" key="3">
    <source>
        <dbReference type="ARBA" id="ARBA00022771"/>
    </source>
</evidence>
<feature type="transmembrane region" description="Helical" evidence="8">
    <location>
        <begin position="126"/>
        <end position="148"/>
    </location>
</feature>
<organism evidence="10 11">
    <name type="scientific">Fomitopsis schrenkii</name>
    <name type="common">Brown rot fungus</name>
    <dbReference type="NCBI Taxonomy" id="2126942"/>
    <lineage>
        <taxon>Eukaryota</taxon>
        <taxon>Fungi</taxon>
        <taxon>Dikarya</taxon>
        <taxon>Basidiomycota</taxon>
        <taxon>Agaricomycotina</taxon>
        <taxon>Agaricomycetes</taxon>
        <taxon>Polyporales</taxon>
        <taxon>Fomitopsis</taxon>
    </lineage>
</organism>
<evidence type="ECO:0000256" key="7">
    <source>
        <dbReference type="SAM" id="MobiDB-lite"/>
    </source>
</evidence>
<dbReference type="GO" id="GO:0016567">
    <property type="term" value="P:protein ubiquitination"/>
    <property type="evidence" value="ECO:0007669"/>
    <property type="project" value="UniProtKB-UniPathway"/>
</dbReference>
<feature type="compositionally biased region" description="Basic and acidic residues" evidence="7">
    <location>
        <begin position="519"/>
        <end position="545"/>
    </location>
</feature>
<dbReference type="InterPro" id="IPR024766">
    <property type="entry name" value="Znf_RING_H2"/>
</dbReference>
<keyword evidence="2" id="KW-0479">Metal-binding</keyword>
<feature type="transmembrane region" description="Helical" evidence="8">
    <location>
        <begin position="307"/>
        <end position="338"/>
    </location>
</feature>
<dbReference type="OrthoDB" id="8062037at2759"/>
<dbReference type="SUPFAM" id="SSF57850">
    <property type="entry name" value="RING/U-box"/>
    <property type="match status" value="1"/>
</dbReference>
<feature type="compositionally biased region" description="Basic residues" evidence="7">
    <location>
        <begin position="410"/>
        <end position="429"/>
    </location>
</feature>
<feature type="domain" description="RING-type" evidence="9">
    <location>
        <begin position="574"/>
        <end position="601"/>
    </location>
</feature>
<dbReference type="InterPro" id="IPR013083">
    <property type="entry name" value="Znf_RING/FYVE/PHD"/>
</dbReference>
<keyword evidence="4" id="KW-0833">Ubl conjugation pathway</keyword>
<dbReference type="GO" id="GO:0008270">
    <property type="term" value="F:zinc ion binding"/>
    <property type="evidence" value="ECO:0007669"/>
    <property type="project" value="UniProtKB-KW"/>
</dbReference>
<dbReference type="HOGENOM" id="CLU_026647_0_0_1"/>
<dbReference type="PANTHER" id="PTHR45931:SF3">
    <property type="entry name" value="RING ZINC FINGER-CONTAINING PROTEIN"/>
    <property type="match status" value="1"/>
</dbReference>
<evidence type="ECO:0000256" key="5">
    <source>
        <dbReference type="ARBA" id="ARBA00022833"/>
    </source>
</evidence>
<feature type="transmembrane region" description="Helical" evidence="8">
    <location>
        <begin position="168"/>
        <end position="190"/>
    </location>
</feature>
<dbReference type="PROSITE" id="PS50089">
    <property type="entry name" value="ZF_RING_2"/>
    <property type="match status" value="1"/>
</dbReference>
<keyword evidence="8" id="KW-1133">Transmembrane helix</keyword>
<reference evidence="10 11" key="1">
    <citation type="journal article" date="2012" name="Science">
        <title>The Paleozoic origin of enzymatic lignin decomposition reconstructed from 31 fungal genomes.</title>
        <authorList>
            <person name="Floudas D."/>
            <person name="Binder M."/>
            <person name="Riley R."/>
            <person name="Barry K."/>
            <person name="Blanchette R.A."/>
            <person name="Henrissat B."/>
            <person name="Martinez A.T."/>
            <person name="Otillar R."/>
            <person name="Spatafora J.W."/>
            <person name="Yadav J.S."/>
            <person name="Aerts A."/>
            <person name="Benoit I."/>
            <person name="Boyd A."/>
            <person name="Carlson A."/>
            <person name="Copeland A."/>
            <person name="Coutinho P.M."/>
            <person name="de Vries R.P."/>
            <person name="Ferreira P."/>
            <person name="Findley K."/>
            <person name="Foster B."/>
            <person name="Gaskell J."/>
            <person name="Glotzer D."/>
            <person name="Gorecki P."/>
            <person name="Heitman J."/>
            <person name="Hesse C."/>
            <person name="Hori C."/>
            <person name="Igarashi K."/>
            <person name="Jurgens J.A."/>
            <person name="Kallen N."/>
            <person name="Kersten P."/>
            <person name="Kohler A."/>
            <person name="Kuees U."/>
            <person name="Kumar T.K.A."/>
            <person name="Kuo A."/>
            <person name="LaButti K."/>
            <person name="Larrondo L.F."/>
            <person name="Lindquist E."/>
            <person name="Ling A."/>
            <person name="Lombard V."/>
            <person name="Lucas S."/>
            <person name="Lundell T."/>
            <person name="Martin R."/>
            <person name="McLaughlin D.J."/>
            <person name="Morgenstern I."/>
            <person name="Morin E."/>
            <person name="Murat C."/>
            <person name="Nagy L.G."/>
            <person name="Nolan M."/>
            <person name="Ohm R.A."/>
            <person name="Patyshakuliyeva A."/>
            <person name="Rokas A."/>
            <person name="Ruiz-Duenas F.J."/>
            <person name="Sabat G."/>
            <person name="Salamov A."/>
            <person name="Samejima M."/>
            <person name="Schmutz J."/>
            <person name="Slot J.C."/>
            <person name="St John F."/>
            <person name="Stenlid J."/>
            <person name="Sun H."/>
            <person name="Sun S."/>
            <person name="Syed K."/>
            <person name="Tsang A."/>
            <person name="Wiebenga A."/>
            <person name="Young D."/>
            <person name="Pisabarro A."/>
            <person name="Eastwood D.C."/>
            <person name="Martin F."/>
            <person name="Cullen D."/>
            <person name="Grigoriev I.V."/>
            <person name="Hibbett D.S."/>
        </authorList>
    </citation>
    <scope>NUCLEOTIDE SEQUENCE</scope>
    <source>
        <strain evidence="11">FP-58527</strain>
    </source>
</reference>
<dbReference type="eggNOG" id="ENOG502SIAQ">
    <property type="taxonomic scope" value="Eukaryota"/>
</dbReference>
<dbReference type="InterPro" id="IPR051834">
    <property type="entry name" value="RING_finger_E3_ligase"/>
</dbReference>
<comment type="pathway">
    <text evidence="1">Protein modification; protein ubiquitination.</text>
</comment>
<feature type="transmembrane region" description="Helical" evidence="8">
    <location>
        <begin position="269"/>
        <end position="287"/>
    </location>
</feature>
<keyword evidence="8" id="KW-0812">Transmembrane</keyword>
<feature type="region of interest" description="Disordered" evidence="7">
    <location>
        <begin position="488"/>
        <end position="559"/>
    </location>
</feature>
<feature type="compositionally biased region" description="Basic and acidic residues" evidence="7">
    <location>
        <begin position="439"/>
        <end position="456"/>
    </location>
</feature>
<keyword evidence="3 6" id="KW-0863">Zinc-finger</keyword>
<proteinExistence type="predicted"/>
<dbReference type="SMART" id="SM00184">
    <property type="entry name" value="RING"/>
    <property type="match status" value="1"/>
</dbReference>
<feature type="compositionally biased region" description="Low complexity" evidence="7">
    <location>
        <begin position="385"/>
        <end position="394"/>
    </location>
</feature>
<evidence type="ECO:0000256" key="1">
    <source>
        <dbReference type="ARBA" id="ARBA00004906"/>
    </source>
</evidence>
<dbReference type="AlphaFoldDB" id="S8F7V4"/>
<evidence type="ECO:0000256" key="4">
    <source>
        <dbReference type="ARBA" id="ARBA00022786"/>
    </source>
</evidence>
<protein>
    <recommendedName>
        <fullName evidence="9">RING-type domain-containing protein</fullName>
    </recommendedName>
</protein>
<feature type="region of interest" description="Disordered" evidence="7">
    <location>
        <begin position="384"/>
        <end position="456"/>
    </location>
</feature>